<dbReference type="EMBL" id="AP014967">
    <property type="protein sequence ID" value="BAT13943.1"/>
    <property type="molecule type" value="Genomic_DNA"/>
</dbReference>
<dbReference type="InParanoid" id="A0A0P0Y242"/>
<gene>
    <name evidence="1" type="ordered locus">Os11g0459600</name>
    <name evidence="1" type="ORF">OSNPB_110459600</name>
</gene>
<dbReference type="Gramene" id="Os11t0459600-01">
    <property type="protein sequence ID" value="Os11t0459600-01"/>
    <property type="gene ID" value="Os11g0459600"/>
</dbReference>
<reference evidence="1 2" key="3">
    <citation type="journal article" date="2013" name="Rice">
        <title>Improvement of the Oryza sativa Nipponbare reference genome using next generation sequence and optical map data.</title>
        <authorList>
            <person name="Kawahara Y."/>
            <person name="de la Bastide M."/>
            <person name="Hamilton J.P."/>
            <person name="Kanamori H."/>
            <person name="McCombie W.R."/>
            <person name="Ouyang S."/>
            <person name="Schwartz D.C."/>
            <person name="Tanaka T."/>
            <person name="Wu J."/>
            <person name="Zhou S."/>
            <person name="Childs K.L."/>
            <person name="Davidson R.M."/>
            <person name="Lin H."/>
            <person name="Quesada-Ocampo L."/>
            <person name="Vaillancourt B."/>
            <person name="Sakai H."/>
            <person name="Lee S.S."/>
            <person name="Kim J."/>
            <person name="Numa H."/>
            <person name="Itoh T."/>
            <person name="Buell C.R."/>
            <person name="Matsumoto T."/>
        </authorList>
    </citation>
    <scope>NUCLEOTIDE SEQUENCE [LARGE SCALE GENOMIC DNA]</scope>
    <source>
        <strain evidence="2">cv. Nipponbare</strain>
    </source>
</reference>
<reference evidence="1 2" key="2">
    <citation type="journal article" date="2013" name="Plant Cell Physiol.">
        <title>Rice Annotation Project Database (RAP-DB): an integrative and interactive database for rice genomics.</title>
        <authorList>
            <person name="Sakai H."/>
            <person name="Lee S.S."/>
            <person name="Tanaka T."/>
            <person name="Numa H."/>
            <person name="Kim J."/>
            <person name="Kawahara Y."/>
            <person name="Wakimoto H."/>
            <person name="Yang C.C."/>
            <person name="Iwamoto M."/>
            <person name="Abe T."/>
            <person name="Yamada Y."/>
            <person name="Muto A."/>
            <person name="Inokuchi H."/>
            <person name="Ikemura T."/>
            <person name="Matsumoto T."/>
            <person name="Sasaki T."/>
            <person name="Itoh T."/>
        </authorList>
    </citation>
    <scope>NUCLEOTIDE SEQUENCE [LARGE SCALE GENOMIC DNA]</scope>
    <source>
        <strain evidence="2">cv. Nipponbare</strain>
    </source>
</reference>
<keyword evidence="2" id="KW-1185">Reference proteome</keyword>
<proteinExistence type="predicted"/>
<dbReference type="Proteomes" id="UP000059680">
    <property type="component" value="Chromosome 11"/>
</dbReference>
<dbReference type="PaxDb" id="39947-A0A0P0Y242"/>
<feature type="non-terminal residue" evidence="1">
    <location>
        <position position="27"/>
    </location>
</feature>
<evidence type="ECO:0000313" key="1">
    <source>
        <dbReference type="EMBL" id="BAT13943.1"/>
    </source>
</evidence>
<protein>
    <submittedName>
        <fullName evidence="1">Os11g0459600 protein</fullName>
    </submittedName>
</protein>
<reference evidence="2" key="1">
    <citation type="journal article" date="2005" name="Nature">
        <title>The map-based sequence of the rice genome.</title>
        <authorList>
            <consortium name="International rice genome sequencing project (IRGSP)"/>
            <person name="Matsumoto T."/>
            <person name="Wu J."/>
            <person name="Kanamori H."/>
            <person name="Katayose Y."/>
            <person name="Fujisawa M."/>
            <person name="Namiki N."/>
            <person name="Mizuno H."/>
            <person name="Yamamoto K."/>
            <person name="Antonio B.A."/>
            <person name="Baba T."/>
            <person name="Sakata K."/>
            <person name="Nagamura Y."/>
            <person name="Aoki H."/>
            <person name="Arikawa K."/>
            <person name="Arita K."/>
            <person name="Bito T."/>
            <person name="Chiden Y."/>
            <person name="Fujitsuka N."/>
            <person name="Fukunaka R."/>
            <person name="Hamada M."/>
            <person name="Harada C."/>
            <person name="Hayashi A."/>
            <person name="Hijishita S."/>
            <person name="Honda M."/>
            <person name="Hosokawa S."/>
            <person name="Ichikawa Y."/>
            <person name="Idonuma A."/>
            <person name="Iijima M."/>
            <person name="Ikeda M."/>
            <person name="Ikeno M."/>
            <person name="Ito K."/>
            <person name="Ito S."/>
            <person name="Ito T."/>
            <person name="Ito Y."/>
            <person name="Ito Y."/>
            <person name="Iwabuchi A."/>
            <person name="Kamiya K."/>
            <person name="Karasawa W."/>
            <person name="Kurita K."/>
            <person name="Katagiri S."/>
            <person name="Kikuta A."/>
            <person name="Kobayashi H."/>
            <person name="Kobayashi N."/>
            <person name="Machita K."/>
            <person name="Maehara T."/>
            <person name="Masukawa M."/>
            <person name="Mizubayashi T."/>
            <person name="Mukai Y."/>
            <person name="Nagasaki H."/>
            <person name="Nagata Y."/>
            <person name="Naito S."/>
            <person name="Nakashima M."/>
            <person name="Nakama Y."/>
            <person name="Nakamichi Y."/>
            <person name="Nakamura M."/>
            <person name="Meguro A."/>
            <person name="Negishi M."/>
            <person name="Ohta I."/>
            <person name="Ohta T."/>
            <person name="Okamoto M."/>
            <person name="Ono N."/>
            <person name="Saji S."/>
            <person name="Sakaguchi M."/>
            <person name="Sakai K."/>
            <person name="Shibata M."/>
            <person name="Shimokawa T."/>
            <person name="Song J."/>
            <person name="Takazaki Y."/>
            <person name="Terasawa K."/>
            <person name="Tsugane M."/>
            <person name="Tsuji K."/>
            <person name="Ueda S."/>
            <person name="Waki K."/>
            <person name="Yamagata H."/>
            <person name="Yamamoto M."/>
            <person name="Yamamoto S."/>
            <person name="Yamane H."/>
            <person name="Yoshiki S."/>
            <person name="Yoshihara R."/>
            <person name="Yukawa K."/>
            <person name="Zhong H."/>
            <person name="Yano M."/>
            <person name="Yuan Q."/>
            <person name="Ouyang S."/>
            <person name="Liu J."/>
            <person name="Jones K.M."/>
            <person name="Gansberger K."/>
            <person name="Moffat K."/>
            <person name="Hill J."/>
            <person name="Bera J."/>
            <person name="Fadrosh D."/>
            <person name="Jin S."/>
            <person name="Johri S."/>
            <person name="Kim M."/>
            <person name="Overton L."/>
            <person name="Reardon M."/>
            <person name="Tsitrin T."/>
            <person name="Vuong H."/>
            <person name="Weaver B."/>
            <person name="Ciecko A."/>
            <person name="Tallon L."/>
            <person name="Jackson J."/>
            <person name="Pai G."/>
            <person name="Aken S.V."/>
            <person name="Utterback T."/>
            <person name="Reidmuller S."/>
            <person name="Feldblyum T."/>
            <person name="Hsiao J."/>
            <person name="Zismann V."/>
            <person name="Iobst S."/>
            <person name="de Vazeille A.R."/>
            <person name="Buell C.R."/>
            <person name="Ying K."/>
            <person name="Li Y."/>
            <person name="Lu T."/>
            <person name="Huang Y."/>
            <person name="Zhao Q."/>
            <person name="Feng Q."/>
            <person name="Zhang L."/>
            <person name="Zhu J."/>
            <person name="Weng Q."/>
            <person name="Mu J."/>
            <person name="Lu Y."/>
            <person name="Fan D."/>
            <person name="Liu Y."/>
            <person name="Guan J."/>
            <person name="Zhang Y."/>
            <person name="Yu S."/>
            <person name="Liu X."/>
            <person name="Zhang Y."/>
            <person name="Hong G."/>
            <person name="Han B."/>
            <person name="Choisne N."/>
            <person name="Demange N."/>
            <person name="Orjeda G."/>
            <person name="Samain S."/>
            <person name="Cattolico L."/>
            <person name="Pelletier E."/>
            <person name="Couloux A."/>
            <person name="Segurens B."/>
            <person name="Wincker P."/>
            <person name="D'Hont A."/>
            <person name="Scarpelli C."/>
            <person name="Weissenbach J."/>
            <person name="Salanoubat M."/>
            <person name="Quetier F."/>
            <person name="Yu Y."/>
            <person name="Kim H.R."/>
            <person name="Rambo T."/>
            <person name="Currie J."/>
            <person name="Collura K."/>
            <person name="Luo M."/>
            <person name="Yang T."/>
            <person name="Ammiraju J.S.S."/>
            <person name="Engler F."/>
            <person name="Soderlund C."/>
            <person name="Wing R.A."/>
            <person name="Palmer L.E."/>
            <person name="de la Bastide M."/>
            <person name="Spiegel L."/>
            <person name="Nascimento L."/>
            <person name="Zutavern T."/>
            <person name="O'Shaughnessy A."/>
            <person name="Dike S."/>
            <person name="Dedhia N."/>
            <person name="Preston R."/>
            <person name="Balija V."/>
            <person name="McCombie W.R."/>
            <person name="Chow T."/>
            <person name="Chen H."/>
            <person name="Chung M."/>
            <person name="Chen C."/>
            <person name="Shaw J."/>
            <person name="Wu H."/>
            <person name="Hsiao K."/>
            <person name="Chao Y."/>
            <person name="Chu M."/>
            <person name="Cheng C."/>
            <person name="Hour A."/>
            <person name="Lee P."/>
            <person name="Lin S."/>
            <person name="Lin Y."/>
            <person name="Liou J."/>
            <person name="Liu S."/>
            <person name="Hsing Y."/>
            <person name="Raghuvanshi S."/>
            <person name="Mohanty A."/>
            <person name="Bharti A.K."/>
            <person name="Gaur A."/>
            <person name="Gupta V."/>
            <person name="Kumar D."/>
            <person name="Ravi V."/>
            <person name="Vij S."/>
            <person name="Kapur A."/>
            <person name="Khurana P."/>
            <person name="Khurana P."/>
            <person name="Khurana J.P."/>
            <person name="Tyagi A.K."/>
            <person name="Gaikwad K."/>
            <person name="Singh A."/>
            <person name="Dalal V."/>
            <person name="Srivastava S."/>
            <person name="Dixit A."/>
            <person name="Pal A.K."/>
            <person name="Ghazi I.A."/>
            <person name="Yadav M."/>
            <person name="Pandit A."/>
            <person name="Bhargava A."/>
            <person name="Sureshbabu K."/>
            <person name="Batra K."/>
            <person name="Sharma T.R."/>
            <person name="Mohapatra T."/>
            <person name="Singh N.K."/>
            <person name="Messing J."/>
            <person name="Nelson A.B."/>
            <person name="Fuks G."/>
            <person name="Kavchok S."/>
            <person name="Keizer G."/>
            <person name="Linton E."/>
            <person name="Llaca V."/>
            <person name="Song R."/>
            <person name="Tanyolac B."/>
            <person name="Young S."/>
            <person name="Ho-Il K."/>
            <person name="Hahn J.H."/>
            <person name="Sangsakoo G."/>
            <person name="Vanavichit A."/>
            <person name="de Mattos Luiz.A.T."/>
            <person name="Zimmer P.D."/>
            <person name="Malone G."/>
            <person name="Dellagostin O."/>
            <person name="de Oliveira A.C."/>
            <person name="Bevan M."/>
            <person name="Bancroft I."/>
            <person name="Minx P."/>
            <person name="Cordum H."/>
            <person name="Wilson R."/>
            <person name="Cheng Z."/>
            <person name="Jin W."/>
            <person name="Jiang J."/>
            <person name="Leong S.A."/>
            <person name="Iwama H."/>
            <person name="Gojobori T."/>
            <person name="Itoh T."/>
            <person name="Niimura Y."/>
            <person name="Fujii Y."/>
            <person name="Habara T."/>
            <person name="Sakai H."/>
            <person name="Sato Y."/>
            <person name="Wilson G."/>
            <person name="Kumar K."/>
            <person name="McCouch S."/>
            <person name="Juretic N."/>
            <person name="Hoen D."/>
            <person name="Wright S."/>
            <person name="Bruskiewich R."/>
            <person name="Bureau T."/>
            <person name="Miyao A."/>
            <person name="Hirochika H."/>
            <person name="Nishikawa T."/>
            <person name="Kadowaki K."/>
            <person name="Sugiura M."/>
            <person name="Burr B."/>
            <person name="Sasaki T."/>
        </authorList>
    </citation>
    <scope>NUCLEOTIDE SEQUENCE [LARGE SCALE GENOMIC DNA]</scope>
    <source>
        <strain evidence="2">cv. Nipponbare</strain>
    </source>
</reference>
<sequence>TTVIRQGLRLLVVGLVELSKFNKPLLN</sequence>
<organism evidence="1 2">
    <name type="scientific">Oryza sativa subsp. japonica</name>
    <name type="common">Rice</name>
    <dbReference type="NCBI Taxonomy" id="39947"/>
    <lineage>
        <taxon>Eukaryota</taxon>
        <taxon>Viridiplantae</taxon>
        <taxon>Streptophyta</taxon>
        <taxon>Embryophyta</taxon>
        <taxon>Tracheophyta</taxon>
        <taxon>Spermatophyta</taxon>
        <taxon>Magnoliopsida</taxon>
        <taxon>Liliopsida</taxon>
        <taxon>Poales</taxon>
        <taxon>Poaceae</taxon>
        <taxon>BOP clade</taxon>
        <taxon>Oryzoideae</taxon>
        <taxon>Oryzeae</taxon>
        <taxon>Oryzinae</taxon>
        <taxon>Oryza</taxon>
        <taxon>Oryza sativa</taxon>
    </lineage>
</organism>
<feature type="non-terminal residue" evidence="1">
    <location>
        <position position="1"/>
    </location>
</feature>
<accession>A0A0P0Y242</accession>
<dbReference type="AlphaFoldDB" id="A0A0P0Y242"/>
<evidence type="ECO:0000313" key="2">
    <source>
        <dbReference type="Proteomes" id="UP000059680"/>
    </source>
</evidence>
<name>A0A0P0Y242_ORYSJ</name>